<reference evidence="2 3" key="1">
    <citation type="journal article" date="2023" name="Elife">
        <title>Identification of key yeast species and microbe-microbe interactions impacting larval growth of Drosophila in the wild.</title>
        <authorList>
            <person name="Mure A."/>
            <person name="Sugiura Y."/>
            <person name="Maeda R."/>
            <person name="Honda K."/>
            <person name="Sakurai N."/>
            <person name="Takahashi Y."/>
            <person name="Watada M."/>
            <person name="Katoh T."/>
            <person name="Gotoh A."/>
            <person name="Gotoh Y."/>
            <person name="Taniguchi I."/>
            <person name="Nakamura K."/>
            <person name="Hayashi T."/>
            <person name="Katayama T."/>
            <person name="Uemura T."/>
            <person name="Hattori Y."/>
        </authorList>
    </citation>
    <scope>NUCLEOTIDE SEQUENCE [LARGE SCALE GENOMIC DNA]</scope>
    <source>
        <strain evidence="2 3">KH-74</strain>
    </source>
</reference>
<dbReference type="Proteomes" id="UP001377567">
    <property type="component" value="Unassembled WGS sequence"/>
</dbReference>
<feature type="compositionally biased region" description="Basic and acidic residues" evidence="1">
    <location>
        <begin position="127"/>
        <end position="137"/>
    </location>
</feature>
<evidence type="ECO:0000313" key="2">
    <source>
        <dbReference type="EMBL" id="GMM56011.1"/>
    </source>
</evidence>
<comment type="caution">
    <text evidence="2">The sequence shown here is derived from an EMBL/GenBank/DDBJ whole genome shotgun (WGS) entry which is preliminary data.</text>
</comment>
<feature type="compositionally biased region" description="Low complexity" evidence="1">
    <location>
        <begin position="242"/>
        <end position="255"/>
    </location>
</feature>
<dbReference type="EMBL" id="BTGD01000006">
    <property type="protein sequence ID" value="GMM56011.1"/>
    <property type="molecule type" value="Genomic_DNA"/>
</dbReference>
<accession>A0AAV5RX68</accession>
<name>A0AAV5RX68_MAUHU</name>
<evidence type="ECO:0000313" key="3">
    <source>
        <dbReference type="Proteomes" id="UP001377567"/>
    </source>
</evidence>
<keyword evidence="3" id="KW-1185">Reference proteome</keyword>
<sequence>MFLSSLAMLNTAALEEKLALPLKDVHQKGKNGKSSDDPGMGYPGSLVAALGYKRSNTDAPVVNTASVMRSERPGSLIRPKRRSVSGPVTPSMSAVISQIRQMSQGRAVPSEIPSSQNRIRRSLSDTYKVKEGAFPRKRDMRRSSGTSAEMQRPRHHPLEGPGEATAASQQRNVNEPPIVRYNMDDLELQDSLSEKDIVQAIGPSYVRPRSVPASERRRKQSGNKTAQVSKKRADLELEVWPDSNGTNDNSSSGTTANILPDNKRLRQRSMNPNFLKLLALERQSIDKNVLPEVYIDPQTFESLSLHPDTQVVDSLDFNDEVRLAIKTKLKLRNELGRGELRSDIYGDAAPWNQKFIPHHARDAEFVDSSLVRLNSTVKPWCSDTTQMSESQRMLKPCGKLPDGSQYVVKGWCDSRFVQ</sequence>
<protein>
    <submittedName>
        <fullName evidence="2">Gis3 protein</fullName>
    </submittedName>
</protein>
<organism evidence="2 3">
    <name type="scientific">Maudiozyma humilis</name>
    <name type="common">Sour dough yeast</name>
    <name type="synonym">Kazachstania humilis</name>
    <dbReference type="NCBI Taxonomy" id="51915"/>
    <lineage>
        <taxon>Eukaryota</taxon>
        <taxon>Fungi</taxon>
        <taxon>Dikarya</taxon>
        <taxon>Ascomycota</taxon>
        <taxon>Saccharomycotina</taxon>
        <taxon>Saccharomycetes</taxon>
        <taxon>Saccharomycetales</taxon>
        <taxon>Saccharomycetaceae</taxon>
        <taxon>Maudiozyma</taxon>
    </lineage>
</organism>
<dbReference type="AlphaFoldDB" id="A0AAV5RX68"/>
<feature type="region of interest" description="Disordered" evidence="1">
    <location>
        <begin position="199"/>
        <end position="265"/>
    </location>
</feature>
<proteinExistence type="predicted"/>
<feature type="region of interest" description="Disordered" evidence="1">
    <location>
        <begin position="101"/>
        <end position="174"/>
    </location>
</feature>
<evidence type="ECO:0000256" key="1">
    <source>
        <dbReference type="SAM" id="MobiDB-lite"/>
    </source>
</evidence>
<gene>
    <name evidence="2" type="ORF">DAKH74_026270</name>
</gene>